<dbReference type="AlphaFoldDB" id="A0A1H3MN76"/>
<feature type="transmembrane region" description="Helical" evidence="1">
    <location>
        <begin position="210"/>
        <end position="232"/>
    </location>
</feature>
<feature type="transmembrane region" description="Helical" evidence="1">
    <location>
        <begin position="69"/>
        <end position="87"/>
    </location>
</feature>
<feature type="domain" description="DUF2157" evidence="2">
    <location>
        <begin position="37"/>
        <end position="183"/>
    </location>
</feature>
<protein>
    <submittedName>
        <fullName evidence="3">Predicted membrane protein</fullName>
    </submittedName>
</protein>
<feature type="transmembrane region" description="Helical" evidence="1">
    <location>
        <begin position="269"/>
        <end position="288"/>
    </location>
</feature>
<keyword evidence="4" id="KW-1185">Reference proteome</keyword>
<feature type="transmembrane region" description="Helical" evidence="1">
    <location>
        <begin position="244"/>
        <end position="263"/>
    </location>
</feature>
<dbReference type="Pfam" id="PF09925">
    <property type="entry name" value="DUF2157"/>
    <property type="match status" value="1"/>
</dbReference>
<evidence type="ECO:0000259" key="2">
    <source>
        <dbReference type="Pfam" id="PF09925"/>
    </source>
</evidence>
<dbReference type="STRING" id="651662.SAMN04488069_11370"/>
<accession>A0A1H3MN76</accession>
<feature type="transmembrane region" description="Helical" evidence="1">
    <location>
        <begin position="295"/>
        <end position="317"/>
    </location>
</feature>
<feature type="transmembrane region" description="Helical" evidence="1">
    <location>
        <begin position="184"/>
        <end position="204"/>
    </location>
</feature>
<reference evidence="4" key="1">
    <citation type="submission" date="2016-10" db="EMBL/GenBank/DDBJ databases">
        <authorList>
            <person name="Varghese N."/>
            <person name="Submissions S."/>
        </authorList>
    </citation>
    <scope>NUCLEOTIDE SEQUENCE [LARGE SCALE GENOMIC DNA]</scope>
    <source>
        <strain evidence="4">CGMCC 1.8975</strain>
    </source>
</reference>
<organism evidence="3 4">
    <name type="scientific">Hymenobacter psychrophilus</name>
    <dbReference type="NCBI Taxonomy" id="651662"/>
    <lineage>
        <taxon>Bacteria</taxon>
        <taxon>Pseudomonadati</taxon>
        <taxon>Bacteroidota</taxon>
        <taxon>Cytophagia</taxon>
        <taxon>Cytophagales</taxon>
        <taxon>Hymenobacteraceae</taxon>
        <taxon>Hymenobacter</taxon>
    </lineage>
</organism>
<evidence type="ECO:0000313" key="4">
    <source>
        <dbReference type="Proteomes" id="UP000199249"/>
    </source>
</evidence>
<keyword evidence="1" id="KW-1133">Transmembrane helix</keyword>
<dbReference type="OrthoDB" id="650263at2"/>
<evidence type="ECO:0000256" key="1">
    <source>
        <dbReference type="SAM" id="Phobius"/>
    </source>
</evidence>
<dbReference type="InterPro" id="IPR018677">
    <property type="entry name" value="DUF2157"/>
</dbReference>
<feature type="transmembrane region" description="Helical" evidence="1">
    <location>
        <begin position="158"/>
        <end position="177"/>
    </location>
</feature>
<gene>
    <name evidence="3" type="ORF">SAMN04488069_11370</name>
</gene>
<proteinExistence type="predicted"/>
<dbReference type="Proteomes" id="UP000199249">
    <property type="component" value="Unassembled WGS sequence"/>
</dbReference>
<feature type="transmembrane region" description="Helical" evidence="1">
    <location>
        <begin position="93"/>
        <end position="113"/>
    </location>
</feature>
<name>A0A1H3MN76_9BACT</name>
<feature type="transmembrane region" description="Helical" evidence="1">
    <location>
        <begin position="323"/>
        <end position="343"/>
    </location>
</feature>
<feature type="transmembrane region" description="Helical" evidence="1">
    <location>
        <begin position="134"/>
        <end position="152"/>
    </location>
</feature>
<keyword evidence="1" id="KW-0812">Transmembrane</keyword>
<evidence type="ECO:0000313" key="3">
    <source>
        <dbReference type="EMBL" id="SDY77950.1"/>
    </source>
</evidence>
<sequence length="359" mass="39865">MIRPEHRRLRRNEPLQDRYIQLFNLFCFMRADPFIAELRDRGLLTTEQATAITADERTRPFSLHYEIRTLLYLGITLLSGGLGVLIYEHLDQIGHGVVVAVVALLMTACFAYAARHRQSFSWTLVPGSSLLADYLLLLGCLLFLVLEGYLQAQYELFGTRYGLALALPAVLFFLLAYRFDHRGVLSMAITALAAWVGLNTQPLAVFENNFLTGSVSRAAIALGALLLLVGWLSETRHRKAHFAYTYILLGGNLLLGAATAALFNEVLNPKALLVLLILAVSAGLFWYGRRAHSHLFLLLGAAYGYVAFTYGLGWLLSEFGLDVVFSLGLYYFVASTAAAVWFLTHLKRLAGTDAHEQGL</sequence>
<dbReference type="EMBL" id="FNOV01000013">
    <property type="protein sequence ID" value="SDY77950.1"/>
    <property type="molecule type" value="Genomic_DNA"/>
</dbReference>
<keyword evidence="1" id="KW-0472">Membrane</keyword>